<keyword evidence="4" id="KW-0378">Hydrolase</keyword>
<evidence type="ECO:0000313" key="10">
    <source>
        <dbReference type="EMBL" id="KRH38605.1"/>
    </source>
</evidence>
<evidence type="ECO:0000256" key="5">
    <source>
        <dbReference type="ARBA" id="ARBA00023175"/>
    </source>
</evidence>
<dbReference type="SUPFAM" id="SSF52540">
    <property type="entry name" value="P-loop containing nucleoside triphosphate hydrolases"/>
    <property type="match status" value="1"/>
</dbReference>
<dbReference type="GO" id="GO:0003777">
    <property type="term" value="F:microtubule motor activity"/>
    <property type="evidence" value="ECO:0007669"/>
    <property type="project" value="InterPro"/>
</dbReference>
<reference evidence="10" key="3">
    <citation type="submission" date="2018-07" db="EMBL/GenBank/DDBJ databases">
        <title>WGS assembly of Glycine max.</title>
        <authorList>
            <person name="Schmutz J."/>
            <person name="Cannon S."/>
            <person name="Schlueter J."/>
            <person name="Ma J."/>
            <person name="Mitros T."/>
            <person name="Nelson W."/>
            <person name="Hyten D."/>
            <person name="Song Q."/>
            <person name="Thelen J."/>
            <person name="Cheng J."/>
            <person name="Xu D."/>
            <person name="Hellsten U."/>
            <person name="May G."/>
            <person name="Yu Y."/>
            <person name="Sakurai T."/>
            <person name="Umezawa T."/>
            <person name="Bhattacharyya M."/>
            <person name="Sandhu D."/>
            <person name="Valliyodan B."/>
            <person name="Lindquist E."/>
            <person name="Peto M."/>
            <person name="Grant D."/>
            <person name="Shu S."/>
            <person name="Goodstein D."/>
            <person name="Barry K."/>
            <person name="Futrell-Griggs M."/>
            <person name="Abernathy B."/>
            <person name="Du J."/>
            <person name="Tian Z."/>
            <person name="Zhu L."/>
            <person name="Gill N."/>
            <person name="Joshi T."/>
            <person name="Libault M."/>
            <person name="Sethuraman A."/>
            <person name="Zhang X."/>
            <person name="Shinozaki K."/>
            <person name="Nguyen H."/>
            <person name="Wing R."/>
            <person name="Cregan P."/>
            <person name="Specht J."/>
            <person name="Grimwood J."/>
            <person name="Rokhsar D."/>
            <person name="Stacey G."/>
            <person name="Shoemaker R."/>
            <person name="Jackson S."/>
        </authorList>
    </citation>
    <scope>NUCLEOTIDE SEQUENCE</scope>
    <source>
        <tissue evidence="10">Callus</tissue>
    </source>
</reference>
<comment type="catalytic activity">
    <reaction evidence="1">
        <text>alpha,alpha-trehalose 6-phosphate + H2O = alpha,alpha-trehalose + phosphate</text>
        <dbReference type="Rhea" id="RHEA:23420"/>
        <dbReference type="ChEBI" id="CHEBI:15377"/>
        <dbReference type="ChEBI" id="CHEBI:16551"/>
        <dbReference type="ChEBI" id="CHEBI:43474"/>
        <dbReference type="ChEBI" id="CHEBI:58429"/>
        <dbReference type="EC" id="3.1.3.12"/>
    </reaction>
</comment>
<dbReference type="InterPro" id="IPR011990">
    <property type="entry name" value="TPR-like_helical_dom_sf"/>
</dbReference>
<dbReference type="GO" id="GO:0005992">
    <property type="term" value="P:trehalose biosynthetic process"/>
    <property type="evidence" value="ECO:0000318"/>
    <property type="project" value="GO_Central"/>
</dbReference>
<dbReference type="EMBL" id="CM000842">
    <property type="protein sequence ID" value="KRH38605.1"/>
    <property type="molecule type" value="Genomic_DNA"/>
</dbReference>
<feature type="repeat" description="PPR" evidence="7">
    <location>
        <begin position="316"/>
        <end position="350"/>
    </location>
</feature>
<dbReference type="STRING" id="3847.A0A0R0I8J8"/>
<dbReference type="Pfam" id="PF13041">
    <property type="entry name" value="PPR_2"/>
    <property type="match status" value="1"/>
</dbReference>
<reference evidence="11" key="2">
    <citation type="submission" date="2018-02" db="UniProtKB">
        <authorList>
            <consortium name="EnsemblPlants"/>
        </authorList>
    </citation>
    <scope>IDENTIFICATION</scope>
    <source>
        <strain evidence="11">Williams 82</strain>
    </source>
</reference>
<evidence type="ECO:0000259" key="9">
    <source>
        <dbReference type="Pfam" id="PF00225"/>
    </source>
</evidence>
<dbReference type="Gene3D" id="3.40.50.2000">
    <property type="entry name" value="Glycogen Phosphorylase B"/>
    <property type="match status" value="1"/>
</dbReference>
<evidence type="ECO:0000256" key="6">
    <source>
        <dbReference type="ARBA" id="ARBA00025274"/>
    </source>
</evidence>
<dbReference type="SUPFAM" id="SSF53756">
    <property type="entry name" value="UDP-Glycosyltransferase/glycogen phosphorylase"/>
    <property type="match status" value="1"/>
</dbReference>
<protein>
    <recommendedName>
        <fullName evidence="9">Kinesin motor domain-containing protein</fullName>
    </recommendedName>
</protein>
<reference evidence="10 11" key="1">
    <citation type="journal article" date="2010" name="Nature">
        <title>Genome sequence of the palaeopolyploid soybean.</title>
        <authorList>
            <person name="Schmutz J."/>
            <person name="Cannon S.B."/>
            <person name="Schlueter J."/>
            <person name="Ma J."/>
            <person name="Mitros T."/>
            <person name="Nelson W."/>
            <person name="Hyten D.L."/>
            <person name="Song Q."/>
            <person name="Thelen J.J."/>
            <person name="Cheng J."/>
            <person name="Xu D."/>
            <person name="Hellsten U."/>
            <person name="May G.D."/>
            <person name="Yu Y."/>
            <person name="Sakurai T."/>
            <person name="Umezawa T."/>
            <person name="Bhattacharyya M.K."/>
            <person name="Sandhu D."/>
            <person name="Valliyodan B."/>
            <person name="Lindquist E."/>
            <person name="Peto M."/>
            <person name="Grant D."/>
            <person name="Shu S."/>
            <person name="Goodstein D."/>
            <person name="Barry K."/>
            <person name="Futrell-Griggs M."/>
            <person name="Abernathy B."/>
            <person name="Du J."/>
            <person name="Tian Z."/>
            <person name="Zhu L."/>
            <person name="Gill N."/>
            <person name="Joshi T."/>
            <person name="Libault M."/>
            <person name="Sethuraman A."/>
            <person name="Zhang X.-C."/>
            <person name="Shinozaki K."/>
            <person name="Nguyen H.T."/>
            <person name="Wing R.A."/>
            <person name="Cregan P."/>
            <person name="Specht J."/>
            <person name="Grimwood J."/>
            <person name="Rokhsar D."/>
            <person name="Stacey G."/>
            <person name="Shoemaker R.C."/>
            <person name="Jackson S.A."/>
        </authorList>
    </citation>
    <scope>NUCLEOTIDE SEQUENCE</scope>
    <source>
        <strain evidence="11">cv. Williams 82</strain>
        <tissue evidence="10">Callus</tissue>
    </source>
</reference>
<keyword evidence="12" id="KW-1185">Reference proteome</keyword>
<comment type="cofactor">
    <cofactor evidence="2">
        <name>a divalent metal cation</name>
        <dbReference type="ChEBI" id="CHEBI:60240"/>
    </cofactor>
</comment>
<proteinExistence type="predicted"/>
<feature type="coiled-coil region" evidence="8">
    <location>
        <begin position="187"/>
        <end position="221"/>
    </location>
</feature>
<evidence type="ECO:0000256" key="8">
    <source>
        <dbReference type="SAM" id="Coils"/>
    </source>
</evidence>
<dbReference type="SMR" id="A0A0R0I8J8"/>
<dbReference type="InterPro" id="IPR036412">
    <property type="entry name" value="HAD-like_sf"/>
</dbReference>
<keyword evidence="5" id="KW-0505">Motor protein</keyword>
<dbReference type="Proteomes" id="UP000008827">
    <property type="component" value="Chromosome 9"/>
</dbReference>
<gene>
    <name evidence="10" type="ORF">GLYMA_09G146300</name>
</gene>
<evidence type="ECO:0000256" key="4">
    <source>
        <dbReference type="ARBA" id="ARBA00022801"/>
    </source>
</evidence>
<dbReference type="InterPro" id="IPR003337">
    <property type="entry name" value="Trehalose_PPase"/>
</dbReference>
<evidence type="ECO:0000313" key="11">
    <source>
        <dbReference type="EnsemblPlants" id="KRH38605"/>
    </source>
</evidence>
<dbReference type="GO" id="GO:0007018">
    <property type="term" value="P:microtubule-based movement"/>
    <property type="evidence" value="ECO:0007669"/>
    <property type="project" value="InterPro"/>
</dbReference>
<dbReference type="AlphaFoldDB" id="A0A0R0I8J8"/>
<evidence type="ECO:0000256" key="3">
    <source>
        <dbReference type="ARBA" id="ARBA00022737"/>
    </source>
</evidence>
<dbReference type="SUPFAM" id="SSF56784">
    <property type="entry name" value="HAD-like"/>
    <property type="match status" value="1"/>
</dbReference>
<accession>A0A0R0I8J8</accession>
<dbReference type="PANTHER" id="PTHR43768:SF3">
    <property type="entry name" value="TREHALOSE 6-PHOSPHATE PHOSPHATASE"/>
    <property type="match status" value="1"/>
</dbReference>
<dbReference type="InterPro" id="IPR001752">
    <property type="entry name" value="Kinesin_motor_dom"/>
</dbReference>
<comment type="function">
    <text evidence="6">Removes the phosphate from trehalose 6-phosphate to produce free trehalose. Trehalose accumulation in plant may improve abiotic stress tolerance.</text>
</comment>
<dbReference type="Pfam" id="PF02358">
    <property type="entry name" value="Trehalose_PPase"/>
    <property type="match status" value="1"/>
</dbReference>
<evidence type="ECO:0000256" key="2">
    <source>
        <dbReference type="ARBA" id="ARBA00001968"/>
    </source>
</evidence>
<feature type="domain" description="Kinesin motor" evidence="9">
    <location>
        <begin position="377"/>
        <end position="434"/>
    </location>
</feature>
<dbReference type="Gene3D" id="1.25.40.10">
    <property type="entry name" value="Tetratricopeptide repeat domain"/>
    <property type="match status" value="1"/>
</dbReference>
<dbReference type="GO" id="GO:0005524">
    <property type="term" value="F:ATP binding"/>
    <property type="evidence" value="ECO:0007669"/>
    <property type="project" value="InterPro"/>
</dbReference>
<dbReference type="GO" id="GO:0008017">
    <property type="term" value="F:microtubule binding"/>
    <property type="evidence" value="ECO:0007669"/>
    <property type="project" value="InterPro"/>
</dbReference>
<evidence type="ECO:0000256" key="7">
    <source>
        <dbReference type="PROSITE-ProRule" id="PRU00708"/>
    </source>
</evidence>
<dbReference type="Gramene" id="KRH38605">
    <property type="protein sequence ID" value="KRH38605"/>
    <property type="gene ID" value="GLYMA_09G146300"/>
</dbReference>
<dbReference type="InParanoid" id="A0A0R0I8J8"/>
<keyword evidence="3" id="KW-0677">Repeat</keyword>
<evidence type="ECO:0000313" key="12">
    <source>
        <dbReference type="Proteomes" id="UP000008827"/>
    </source>
</evidence>
<name>A0A0R0I8J8_SOYBN</name>
<sequence length="517" mass="58988">MSKKPIIYSVNCTPFKLHHPSALDMFDKIIDASKGKQFFMFLDYDDTLSPIVDDPDRAFMCDSMQRQELYYVGSHGMDIKGPTTTSKYNKDSKAEPILCQPASDFLPLIDEVYQQLVEKTKSTPGALVENNKLCLSVHFRCVDEKKWSELARQVKSVLKEYPKLRLTQGRKVLEIRPTIKWDKGKALEFLLESLEQKEMLRNELELMNKSLEESEAQLQSRTVESNELVSQIALLKKEEERSLDKLNRMKNLKYEKELADGRIRDANKVLNEMTESKIEAQNITGNTLINAYYKFGELKSALKFKNKLLEAGLKHDPFTYEALIHGFYKTNELERANELMINMVDAGFTPSYCTFSWIGDGYNKKDNMDAVLALPDDQDVLDLMRIVQKNRVVGATGLNERSTRCHSVLTVHVRGRELVSNSIVKGCVDVVDLAELDQWVAGRLIEDVWEIGVVMEGKVFTKNGLLKSWNLILVQEEGKKIRDNALKVKQTVQDATRPEGQAARDLKTLIEIISTTS</sequence>
<organism evidence="10">
    <name type="scientific">Glycine max</name>
    <name type="common">Soybean</name>
    <name type="synonym">Glycine hispida</name>
    <dbReference type="NCBI Taxonomy" id="3847"/>
    <lineage>
        <taxon>Eukaryota</taxon>
        <taxon>Viridiplantae</taxon>
        <taxon>Streptophyta</taxon>
        <taxon>Embryophyta</taxon>
        <taxon>Tracheophyta</taxon>
        <taxon>Spermatophyta</taxon>
        <taxon>Magnoliopsida</taxon>
        <taxon>eudicotyledons</taxon>
        <taxon>Gunneridae</taxon>
        <taxon>Pentapetalae</taxon>
        <taxon>rosids</taxon>
        <taxon>fabids</taxon>
        <taxon>Fabales</taxon>
        <taxon>Fabaceae</taxon>
        <taxon>Papilionoideae</taxon>
        <taxon>50 kb inversion clade</taxon>
        <taxon>NPAAA clade</taxon>
        <taxon>indigoferoid/millettioid clade</taxon>
        <taxon>Phaseoleae</taxon>
        <taxon>Glycine</taxon>
        <taxon>Glycine subgen. Soja</taxon>
    </lineage>
</organism>
<dbReference type="InterPro" id="IPR027417">
    <property type="entry name" value="P-loop_NTPase"/>
</dbReference>
<keyword evidence="8" id="KW-0175">Coiled coil</keyword>
<dbReference type="Pfam" id="PF00225">
    <property type="entry name" value="Kinesin"/>
    <property type="match status" value="1"/>
</dbReference>
<dbReference type="PANTHER" id="PTHR43768">
    <property type="entry name" value="TREHALOSE 6-PHOSPHATE PHOSPHATASE"/>
    <property type="match status" value="1"/>
</dbReference>
<dbReference type="PROSITE" id="PS51375">
    <property type="entry name" value="PPR"/>
    <property type="match status" value="1"/>
</dbReference>
<dbReference type="GO" id="GO:0004805">
    <property type="term" value="F:trehalose-phosphatase activity"/>
    <property type="evidence" value="ECO:0000318"/>
    <property type="project" value="GO_Central"/>
</dbReference>
<dbReference type="InterPro" id="IPR002885">
    <property type="entry name" value="PPR_rpt"/>
</dbReference>
<dbReference type="InterPro" id="IPR044651">
    <property type="entry name" value="OTSB-like"/>
</dbReference>
<evidence type="ECO:0000256" key="1">
    <source>
        <dbReference type="ARBA" id="ARBA00000500"/>
    </source>
</evidence>
<dbReference type="EnsemblPlants" id="KRH38605">
    <property type="protein sequence ID" value="KRH38605"/>
    <property type="gene ID" value="GLYMA_09G146300"/>
</dbReference>